<reference evidence="1" key="1">
    <citation type="journal article" date="2011" name="Genome Biol.">
        <title>The draft genome of the carcinogenic human liver fluke Clonorchis sinensis.</title>
        <authorList>
            <person name="Wang X."/>
            <person name="Chen W."/>
            <person name="Huang Y."/>
            <person name="Sun J."/>
            <person name="Men J."/>
            <person name="Liu H."/>
            <person name="Luo F."/>
            <person name="Guo L."/>
            <person name="Lv X."/>
            <person name="Deng C."/>
            <person name="Zhou C."/>
            <person name="Fan Y."/>
            <person name="Li X."/>
            <person name="Huang L."/>
            <person name="Hu Y."/>
            <person name="Liang C."/>
            <person name="Hu X."/>
            <person name="Xu J."/>
            <person name="Yu X."/>
        </authorList>
    </citation>
    <scope>NUCLEOTIDE SEQUENCE [LARGE SCALE GENOMIC DNA]</scope>
    <source>
        <strain evidence="1">Henan</strain>
    </source>
</reference>
<gene>
    <name evidence="1" type="ORF">CLF_104414</name>
</gene>
<sequence length="544" mass="61361">MRYFTLVELRVKTGLIISKMMFHPEVSFGEIVADTTPMLDPVLVSVWIEKDNTGRQLQSQKIRGHGIMRRQKTTLETAMRFLQSHEEIHQHRLCNNGHQTTLSTVSDRWRCNARQCRQQIDLRKGTWLQVIDVPEYLLIVLCIRLQTAECKVQLRNGDAGIGSRSKSLAVGILHRIGSKRSTRIGTNGELEGDVAKSILLPVVTTEGKTLVLGSKKIHNSDLNPIKKVHYRSNETDFHEPSTFNTKTNMSFLLTGIHFWMRFSVIGILFYAYTSTFDLGTCLGKYIPTKMRQSPSVGTNPRKTTTSQGILWNSIFRRPKAQQVYKHTGYMKGSLLNLSTEMWTSSTICHLFSTAKFPALCKEVAISSQYAFTSDGGAFGRDPRRRFCLSSISAYYLIKPVFSVHVTADFVDFVGQNDVTSCKNIHGYKVAATLFAAYTKFEELVIAGPERRVYQSCSAFCWPYEVIGYARRICCRSSLCNANYETATQYPFTPTNVAAIRNPTLGHSTKRFGITIPRAIDTAVAFDVTKNTTLTDARDTTIRLD</sequence>
<evidence type="ECO:0000313" key="2">
    <source>
        <dbReference type="Proteomes" id="UP000008909"/>
    </source>
</evidence>
<keyword evidence="2" id="KW-1185">Reference proteome</keyword>
<evidence type="ECO:0000313" key="1">
    <source>
        <dbReference type="EMBL" id="GAA50355.1"/>
    </source>
</evidence>
<accession>G7YBM1</accession>
<dbReference type="AlphaFoldDB" id="G7YBM1"/>
<dbReference type="Proteomes" id="UP000008909">
    <property type="component" value="Unassembled WGS sequence"/>
</dbReference>
<name>G7YBM1_CLOSI</name>
<dbReference type="EMBL" id="DF143037">
    <property type="protein sequence ID" value="GAA50355.1"/>
    <property type="molecule type" value="Genomic_DNA"/>
</dbReference>
<organism evidence="1 2">
    <name type="scientific">Clonorchis sinensis</name>
    <name type="common">Chinese liver fluke</name>
    <dbReference type="NCBI Taxonomy" id="79923"/>
    <lineage>
        <taxon>Eukaryota</taxon>
        <taxon>Metazoa</taxon>
        <taxon>Spiralia</taxon>
        <taxon>Lophotrochozoa</taxon>
        <taxon>Platyhelminthes</taxon>
        <taxon>Trematoda</taxon>
        <taxon>Digenea</taxon>
        <taxon>Opisthorchiida</taxon>
        <taxon>Opisthorchiata</taxon>
        <taxon>Opisthorchiidae</taxon>
        <taxon>Clonorchis</taxon>
    </lineage>
</organism>
<proteinExistence type="predicted"/>
<protein>
    <submittedName>
        <fullName evidence="1">Uncharacterized protein</fullName>
    </submittedName>
</protein>
<reference key="2">
    <citation type="submission" date="2011-10" db="EMBL/GenBank/DDBJ databases">
        <title>The genome and transcriptome sequence of Clonorchis sinensis provide insights into the carcinogenic liver fluke.</title>
        <authorList>
            <person name="Wang X."/>
            <person name="Huang Y."/>
            <person name="Chen W."/>
            <person name="Liu H."/>
            <person name="Guo L."/>
            <person name="Chen Y."/>
            <person name="Luo F."/>
            <person name="Zhou W."/>
            <person name="Sun J."/>
            <person name="Mao Q."/>
            <person name="Liang P."/>
            <person name="Zhou C."/>
            <person name="Tian Y."/>
            <person name="Men J."/>
            <person name="Lv X."/>
            <person name="Huang L."/>
            <person name="Zhou J."/>
            <person name="Hu Y."/>
            <person name="Li R."/>
            <person name="Zhang F."/>
            <person name="Lei H."/>
            <person name="Li X."/>
            <person name="Hu X."/>
            <person name="Liang C."/>
            <person name="Xu J."/>
            <person name="Wu Z."/>
            <person name="Yu X."/>
        </authorList>
    </citation>
    <scope>NUCLEOTIDE SEQUENCE</scope>
    <source>
        <strain>Henan</strain>
    </source>
</reference>